<dbReference type="CDD" id="cd00136">
    <property type="entry name" value="PDZ_canonical"/>
    <property type="match status" value="1"/>
</dbReference>
<evidence type="ECO:0000313" key="2">
    <source>
        <dbReference type="EMBL" id="VEL40522.1"/>
    </source>
</evidence>
<sequence length="83" mass="8880">MNKPLVLAIFISHAQMWPQVELFKPTNRSGLGFSIVDGKDVVETQILTGIYVNRVVPGGVADMSGQILPGDQVVQASVIGPFS</sequence>
<name>A0A448XMW9_9PLAT</name>
<dbReference type="PROSITE" id="PS50106">
    <property type="entry name" value="PDZ"/>
    <property type="match status" value="1"/>
</dbReference>
<accession>A0A448XMW9</accession>
<organism evidence="2 3">
    <name type="scientific">Protopolystoma xenopodis</name>
    <dbReference type="NCBI Taxonomy" id="117903"/>
    <lineage>
        <taxon>Eukaryota</taxon>
        <taxon>Metazoa</taxon>
        <taxon>Spiralia</taxon>
        <taxon>Lophotrochozoa</taxon>
        <taxon>Platyhelminthes</taxon>
        <taxon>Monogenea</taxon>
        <taxon>Polyopisthocotylea</taxon>
        <taxon>Polystomatidea</taxon>
        <taxon>Polystomatidae</taxon>
        <taxon>Protopolystoma</taxon>
    </lineage>
</organism>
<dbReference type="PANTHER" id="PTHR19964">
    <property type="entry name" value="MULTIPLE PDZ DOMAIN PROTEIN"/>
    <property type="match status" value="1"/>
</dbReference>
<dbReference type="Pfam" id="PF00595">
    <property type="entry name" value="PDZ"/>
    <property type="match status" value="1"/>
</dbReference>
<dbReference type="InterPro" id="IPR001478">
    <property type="entry name" value="PDZ"/>
</dbReference>
<dbReference type="Proteomes" id="UP000784294">
    <property type="component" value="Unassembled WGS sequence"/>
</dbReference>
<keyword evidence="3" id="KW-1185">Reference proteome</keyword>
<evidence type="ECO:0000259" key="1">
    <source>
        <dbReference type="PROSITE" id="PS50106"/>
    </source>
</evidence>
<reference evidence="2" key="1">
    <citation type="submission" date="2018-11" db="EMBL/GenBank/DDBJ databases">
        <authorList>
            <consortium name="Pathogen Informatics"/>
        </authorList>
    </citation>
    <scope>NUCLEOTIDE SEQUENCE</scope>
</reference>
<protein>
    <recommendedName>
        <fullName evidence="1">PDZ domain-containing protein</fullName>
    </recommendedName>
</protein>
<dbReference type="InterPro" id="IPR036034">
    <property type="entry name" value="PDZ_sf"/>
</dbReference>
<dbReference type="EMBL" id="CAAALY010265252">
    <property type="protein sequence ID" value="VEL40522.1"/>
    <property type="molecule type" value="Genomic_DNA"/>
</dbReference>
<gene>
    <name evidence="2" type="ORF">PXEA_LOCUS33962</name>
</gene>
<dbReference type="OrthoDB" id="78824at2759"/>
<dbReference type="PANTHER" id="PTHR19964:SF92">
    <property type="entry name" value="PATJ HOMOLOG"/>
    <property type="match status" value="1"/>
</dbReference>
<dbReference type="AlphaFoldDB" id="A0A448XMW9"/>
<evidence type="ECO:0000313" key="3">
    <source>
        <dbReference type="Proteomes" id="UP000784294"/>
    </source>
</evidence>
<comment type="caution">
    <text evidence="2">The sequence shown here is derived from an EMBL/GenBank/DDBJ whole genome shotgun (WGS) entry which is preliminary data.</text>
</comment>
<dbReference type="InterPro" id="IPR051342">
    <property type="entry name" value="PDZ_scaffold"/>
</dbReference>
<dbReference type="Gene3D" id="2.30.42.10">
    <property type="match status" value="1"/>
</dbReference>
<proteinExistence type="predicted"/>
<dbReference type="SUPFAM" id="SSF50156">
    <property type="entry name" value="PDZ domain-like"/>
    <property type="match status" value="1"/>
</dbReference>
<feature type="domain" description="PDZ" evidence="1">
    <location>
        <begin position="19"/>
        <end position="83"/>
    </location>
</feature>